<proteinExistence type="predicted"/>
<evidence type="ECO:0000256" key="1">
    <source>
        <dbReference type="SAM" id="MobiDB-lite"/>
    </source>
</evidence>
<dbReference type="EMBL" id="JBHTIS010002734">
    <property type="protein sequence ID" value="MFD1050285.1"/>
    <property type="molecule type" value="Genomic_DNA"/>
</dbReference>
<dbReference type="Proteomes" id="UP001597045">
    <property type="component" value="Unassembled WGS sequence"/>
</dbReference>
<keyword evidence="3" id="KW-1185">Reference proteome</keyword>
<evidence type="ECO:0000313" key="2">
    <source>
        <dbReference type="EMBL" id="MFD1050285.1"/>
    </source>
</evidence>
<feature type="region of interest" description="Disordered" evidence="1">
    <location>
        <begin position="21"/>
        <end position="43"/>
    </location>
</feature>
<accession>A0ABW3MLI8</accession>
<sequence>MSQDVSGLVEQLSEKMGTAAKRYGHQEETTSQAMKNAGGGYAF</sequence>
<evidence type="ECO:0008006" key="4">
    <source>
        <dbReference type="Google" id="ProtNLM"/>
    </source>
</evidence>
<reference evidence="3" key="1">
    <citation type="journal article" date="2019" name="Int. J. Syst. Evol. Microbiol.">
        <title>The Global Catalogue of Microorganisms (GCM) 10K type strain sequencing project: providing services to taxonomists for standard genome sequencing and annotation.</title>
        <authorList>
            <consortium name="The Broad Institute Genomics Platform"/>
            <consortium name="The Broad Institute Genome Sequencing Center for Infectious Disease"/>
            <person name="Wu L."/>
            <person name="Ma J."/>
        </authorList>
    </citation>
    <scope>NUCLEOTIDE SEQUENCE [LARGE SCALE GENOMIC DNA]</scope>
    <source>
        <strain evidence="3">JCM 31486</strain>
    </source>
</reference>
<comment type="caution">
    <text evidence="2">The sequence shown here is derived from an EMBL/GenBank/DDBJ whole genome shotgun (WGS) entry which is preliminary data.</text>
</comment>
<name>A0ABW3MLI8_9PSEU</name>
<evidence type="ECO:0000313" key="3">
    <source>
        <dbReference type="Proteomes" id="UP001597045"/>
    </source>
</evidence>
<protein>
    <recommendedName>
        <fullName evidence="4">WXG100 family type VII secretion target</fullName>
    </recommendedName>
</protein>
<organism evidence="2 3">
    <name type="scientific">Kibdelosporangium lantanae</name>
    <dbReference type="NCBI Taxonomy" id="1497396"/>
    <lineage>
        <taxon>Bacteria</taxon>
        <taxon>Bacillati</taxon>
        <taxon>Actinomycetota</taxon>
        <taxon>Actinomycetes</taxon>
        <taxon>Pseudonocardiales</taxon>
        <taxon>Pseudonocardiaceae</taxon>
        <taxon>Kibdelosporangium</taxon>
    </lineage>
</organism>
<gene>
    <name evidence="2" type="ORF">ACFQ1S_34560</name>
</gene>